<reference evidence="2" key="1">
    <citation type="submission" date="2018-02" db="EMBL/GenBank/DDBJ databases">
        <authorList>
            <person name="Vasarhelyi B.M."/>
            <person name="Deshmukh S."/>
            <person name="Balint B."/>
            <person name="Kukolya J."/>
        </authorList>
    </citation>
    <scope>NUCLEOTIDE SEQUENCE</scope>
    <source>
        <strain evidence="2">KB22</strain>
    </source>
</reference>
<dbReference type="GO" id="GO:0120147">
    <property type="term" value="F:formylglycine-generating oxidase activity"/>
    <property type="evidence" value="ECO:0007669"/>
    <property type="project" value="TreeGrafter"/>
</dbReference>
<feature type="domain" description="Sulfatase-modifying factor enzyme-like" evidence="1">
    <location>
        <begin position="58"/>
        <end position="362"/>
    </location>
</feature>
<dbReference type="SUPFAM" id="SSF56436">
    <property type="entry name" value="C-type lectin-like"/>
    <property type="match status" value="1"/>
</dbReference>
<sequence length="367" mass="40861">MKSILISIYLILTTGSEAQEKPAQELMSCCQESIPDRFASLKTNANQSVISAEPSSKGMKFIKGGIYKMGSSDNQGRRDEYPTHSVELSDFYIDETEVTNAQFAAFVKATGYVTTAEVAPDWEEIKLQFPAGTPKPHDSLLVASSLVFTSPKEMVSMQNYQSWWVWKKNANWRQPEGEGSSIEGKDNFPVVHVSWDDANAYAKWAGKRLPTEAEWEFAARGGLDGQPFTWGMEETEAGKAKANTWQGTFPIKNTIWDAYETLAPAKSFEANGYGLYDMAGNVWEWCSDWYDANYYQNFDEAIATNPSGPNQGYDPDEPNLAKRVLRGGSFLCHSSYCSGYRVAARMKASPDTGSQHTGFRCVMEVGK</sequence>
<dbReference type="PANTHER" id="PTHR23150:SF19">
    <property type="entry name" value="FORMYLGLYCINE-GENERATING ENZYME"/>
    <property type="match status" value="1"/>
</dbReference>
<dbReference type="InterPro" id="IPR042095">
    <property type="entry name" value="SUMF_sf"/>
</dbReference>
<name>A0A928UYA2_9SPHI</name>
<dbReference type="Pfam" id="PF03781">
    <property type="entry name" value="FGE-sulfatase"/>
    <property type="match status" value="1"/>
</dbReference>
<dbReference type="AlphaFoldDB" id="A0A928UYA2"/>
<proteinExistence type="predicted"/>
<evidence type="ECO:0000313" key="3">
    <source>
        <dbReference type="Proteomes" id="UP000616201"/>
    </source>
</evidence>
<gene>
    <name evidence="2" type="ORF">C4F49_16180</name>
</gene>
<protein>
    <submittedName>
        <fullName evidence="2">Formylglycine-generating enzyme family protein</fullName>
    </submittedName>
</protein>
<dbReference type="RefSeq" id="WP_196937069.1">
    <property type="nucleotide sequence ID" value="NZ_MU158698.1"/>
</dbReference>
<accession>A0A928UYA2</accession>
<evidence type="ECO:0000259" key="1">
    <source>
        <dbReference type="Pfam" id="PF03781"/>
    </source>
</evidence>
<dbReference type="Proteomes" id="UP000616201">
    <property type="component" value="Unassembled WGS sequence"/>
</dbReference>
<dbReference type="InterPro" id="IPR005532">
    <property type="entry name" value="SUMF_dom"/>
</dbReference>
<dbReference type="InterPro" id="IPR051043">
    <property type="entry name" value="Sulfatase_Mod_Factor_Kinase"/>
</dbReference>
<organism evidence="2 3">
    <name type="scientific">Sphingobacterium hungaricum</name>
    <dbReference type="NCBI Taxonomy" id="2082723"/>
    <lineage>
        <taxon>Bacteria</taxon>
        <taxon>Pseudomonadati</taxon>
        <taxon>Bacteroidota</taxon>
        <taxon>Sphingobacteriia</taxon>
        <taxon>Sphingobacteriales</taxon>
        <taxon>Sphingobacteriaceae</taxon>
        <taxon>Sphingobacterium</taxon>
    </lineage>
</organism>
<dbReference type="EMBL" id="PRDK01000009">
    <property type="protein sequence ID" value="MBE8715223.1"/>
    <property type="molecule type" value="Genomic_DNA"/>
</dbReference>
<comment type="caution">
    <text evidence="2">The sequence shown here is derived from an EMBL/GenBank/DDBJ whole genome shotgun (WGS) entry which is preliminary data.</text>
</comment>
<keyword evidence="3" id="KW-1185">Reference proteome</keyword>
<dbReference type="PANTHER" id="PTHR23150">
    <property type="entry name" value="SULFATASE MODIFYING FACTOR 1, 2"/>
    <property type="match status" value="1"/>
</dbReference>
<evidence type="ECO:0000313" key="2">
    <source>
        <dbReference type="EMBL" id="MBE8715223.1"/>
    </source>
</evidence>
<dbReference type="InterPro" id="IPR016187">
    <property type="entry name" value="CTDL_fold"/>
</dbReference>
<dbReference type="Gene3D" id="3.90.1580.10">
    <property type="entry name" value="paralog of FGE (formylglycine-generating enzyme)"/>
    <property type="match status" value="1"/>
</dbReference>